<dbReference type="AlphaFoldDB" id="A0A8J3A904"/>
<dbReference type="RefSeq" id="WP_130649183.1">
    <property type="nucleotide sequence ID" value="NZ_BMHA01000007.1"/>
</dbReference>
<evidence type="ECO:0000256" key="1">
    <source>
        <dbReference type="SAM" id="MobiDB-lite"/>
    </source>
</evidence>
<keyword evidence="3" id="KW-1185">Reference proteome</keyword>
<organism evidence="2 3">
    <name type="scientific">Egicoccus halophilus</name>
    <dbReference type="NCBI Taxonomy" id="1670830"/>
    <lineage>
        <taxon>Bacteria</taxon>
        <taxon>Bacillati</taxon>
        <taxon>Actinomycetota</taxon>
        <taxon>Nitriliruptoria</taxon>
        <taxon>Egicoccales</taxon>
        <taxon>Egicoccaceae</taxon>
        <taxon>Egicoccus</taxon>
    </lineage>
</organism>
<reference evidence="2" key="1">
    <citation type="journal article" date="2014" name="Int. J. Syst. Evol. Microbiol.">
        <title>Complete genome sequence of Corynebacterium casei LMG S-19264T (=DSM 44701T), isolated from a smear-ripened cheese.</title>
        <authorList>
            <consortium name="US DOE Joint Genome Institute (JGI-PGF)"/>
            <person name="Walter F."/>
            <person name="Albersmeier A."/>
            <person name="Kalinowski J."/>
            <person name="Ruckert C."/>
        </authorList>
    </citation>
    <scope>NUCLEOTIDE SEQUENCE</scope>
    <source>
        <strain evidence="2">CGMCC 1.14988</strain>
    </source>
</reference>
<sequence>MQAGLGMLQDRHHELPRLLSALVPELGIRQLLVFSQARTTDPRVADPDLRAALATYGIVVEVAERLGDEVTVTAHLLEREIEDDGAVRWQRRESGDDGIWRAMLRHALSSSVPDGDGPGPLGLAYALSRWGMVVEVAARLAGPLRLHPGRGTRRATGPSGPPASCPRTRPRRGPPPAAAAHATLAVDGTSGVAMTTPITWADHESWLTGFLGTLGGERRPAPLLVCFTDGTADIVVDSRRERHGEKVTHSPSSR</sequence>
<dbReference type="EMBL" id="BMHA01000007">
    <property type="protein sequence ID" value="GGI07019.1"/>
    <property type="molecule type" value="Genomic_DNA"/>
</dbReference>
<proteinExistence type="predicted"/>
<dbReference type="OrthoDB" id="9945912at2"/>
<protein>
    <submittedName>
        <fullName evidence="2">Uncharacterized protein</fullName>
    </submittedName>
</protein>
<name>A0A8J3A904_9ACTN</name>
<dbReference type="Proteomes" id="UP000650511">
    <property type="component" value="Unassembled WGS sequence"/>
</dbReference>
<gene>
    <name evidence="2" type="ORF">GCM10011354_22000</name>
</gene>
<evidence type="ECO:0000313" key="3">
    <source>
        <dbReference type="Proteomes" id="UP000650511"/>
    </source>
</evidence>
<feature type="region of interest" description="Disordered" evidence="1">
    <location>
        <begin position="145"/>
        <end position="178"/>
    </location>
</feature>
<accession>A0A8J3A904</accession>
<evidence type="ECO:0000313" key="2">
    <source>
        <dbReference type="EMBL" id="GGI07019.1"/>
    </source>
</evidence>
<comment type="caution">
    <text evidence="2">The sequence shown here is derived from an EMBL/GenBank/DDBJ whole genome shotgun (WGS) entry which is preliminary data.</text>
</comment>
<reference evidence="2" key="2">
    <citation type="submission" date="2020-09" db="EMBL/GenBank/DDBJ databases">
        <authorList>
            <person name="Sun Q."/>
            <person name="Zhou Y."/>
        </authorList>
    </citation>
    <scope>NUCLEOTIDE SEQUENCE</scope>
    <source>
        <strain evidence="2">CGMCC 1.14988</strain>
    </source>
</reference>